<reference evidence="1" key="1">
    <citation type="submission" date="2022-05" db="EMBL/GenBank/DDBJ databases">
        <title>Schlegelella sp. nov., isolated from mangrove soil.</title>
        <authorList>
            <person name="Liu Y."/>
            <person name="Ge X."/>
            <person name="Liu W."/>
        </authorList>
    </citation>
    <scope>NUCLEOTIDE SEQUENCE</scope>
    <source>
        <strain evidence="1">S2-27</strain>
    </source>
</reference>
<dbReference type="Proteomes" id="UP001165541">
    <property type="component" value="Unassembled WGS sequence"/>
</dbReference>
<evidence type="ECO:0000313" key="1">
    <source>
        <dbReference type="EMBL" id="MCM5678237.1"/>
    </source>
</evidence>
<evidence type="ECO:0008006" key="3">
    <source>
        <dbReference type="Google" id="ProtNLM"/>
    </source>
</evidence>
<accession>A0ABT0YHP5</accession>
<name>A0ABT0YHP5_9BURK</name>
<sequence length="182" mass="19395">MLRRRAVVLGGVAACAGCASLGGLRTVEVSQAQLLDAIARQFPLRLGGPEPFELVAVSPRLRAMPKENRLATEVDLDIGPGIAGRVLSGTVGFSYGLRYEPADHTVRMNSLRVDRLDLGPYGDLLRLRAGSLASLLAEELLEGLVVYALGPEDVRRLDAGGYQPGDIRVTPAGLAITLVPRR</sequence>
<gene>
    <name evidence="1" type="ORF">M8A51_01685</name>
</gene>
<comment type="caution">
    <text evidence="1">The sequence shown here is derived from an EMBL/GenBank/DDBJ whole genome shotgun (WGS) entry which is preliminary data.</text>
</comment>
<organism evidence="1 2">
    <name type="scientific">Caldimonas mangrovi</name>
    <dbReference type="NCBI Taxonomy" id="2944811"/>
    <lineage>
        <taxon>Bacteria</taxon>
        <taxon>Pseudomonadati</taxon>
        <taxon>Pseudomonadota</taxon>
        <taxon>Betaproteobacteria</taxon>
        <taxon>Burkholderiales</taxon>
        <taxon>Sphaerotilaceae</taxon>
        <taxon>Caldimonas</taxon>
    </lineage>
</organism>
<keyword evidence="2" id="KW-1185">Reference proteome</keyword>
<protein>
    <recommendedName>
        <fullName evidence="3">DUF1439 domain-containing protein</fullName>
    </recommendedName>
</protein>
<dbReference type="RefSeq" id="WP_251776377.1">
    <property type="nucleotide sequence ID" value="NZ_JAMKFE010000001.1"/>
</dbReference>
<dbReference type="EMBL" id="JAMKFE010000001">
    <property type="protein sequence ID" value="MCM5678237.1"/>
    <property type="molecule type" value="Genomic_DNA"/>
</dbReference>
<proteinExistence type="predicted"/>
<evidence type="ECO:0000313" key="2">
    <source>
        <dbReference type="Proteomes" id="UP001165541"/>
    </source>
</evidence>